<feature type="non-terminal residue" evidence="5">
    <location>
        <position position="1"/>
    </location>
</feature>
<accession>A0ABD0MUL0</accession>
<protein>
    <recommendedName>
        <fullName evidence="4">DDE Tnp4 domain-containing protein</fullName>
    </recommendedName>
</protein>
<proteinExistence type="predicted"/>
<evidence type="ECO:0000256" key="2">
    <source>
        <dbReference type="ARBA" id="ARBA00022723"/>
    </source>
</evidence>
<dbReference type="Proteomes" id="UP001529510">
    <property type="component" value="Unassembled WGS sequence"/>
</dbReference>
<evidence type="ECO:0000313" key="5">
    <source>
        <dbReference type="EMBL" id="KAL0152670.1"/>
    </source>
</evidence>
<dbReference type="InterPro" id="IPR027806">
    <property type="entry name" value="HARBI1_dom"/>
</dbReference>
<gene>
    <name evidence="5" type="ORF">M9458_052393</name>
</gene>
<feature type="domain" description="DDE Tnp4" evidence="4">
    <location>
        <begin position="16"/>
        <end position="87"/>
    </location>
</feature>
<feature type="region of interest" description="Disordered" evidence="3">
    <location>
        <begin position="96"/>
        <end position="116"/>
    </location>
</feature>
<name>A0ABD0MUL0_CIRMR</name>
<evidence type="ECO:0000313" key="6">
    <source>
        <dbReference type="Proteomes" id="UP001529510"/>
    </source>
</evidence>
<dbReference type="AlphaFoldDB" id="A0ABD0MUL0"/>
<sequence length="116" mass="12993">LFPAWTEDFQGVPVPLTIIGDAAYPLLPWLQKPSAEGQGLTQAEQQYNYRLSRARMCVECAFERLKPRNNSTSSINTVFAPCCTLHNICESRGEALEPKLIDDNDSNNETEMANTE</sequence>
<evidence type="ECO:0000256" key="3">
    <source>
        <dbReference type="SAM" id="MobiDB-lite"/>
    </source>
</evidence>
<evidence type="ECO:0000259" key="4">
    <source>
        <dbReference type="Pfam" id="PF13359"/>
    </source>
</evidence>
<keyword evidence="6" id="KW-1185">Reference proteome</keyword>
<dbReference type="Pfam" id="PF13359">
    <property type="entry name" value="DDE_Tnp_4"/>
    <property type="match status" value="1"/>
</dbReference>
<reference evidence="5 6" key="1">
    <citation type="submission" date="2024-05" db="EMBL/GenBank/DDBJ databases">
        <title>Genome sequencing and assembly of Indian major carp, Cirrhinus mrigala (Hamilton, 1822).</title>
        <authorList>
            <person name="Mohindra V."/>
            <person name="Chowdhury L.M."/>
            <person name="Lal K."/>
            <person name="Jena J.K."/>
        </authorList>
    </citation>
    <scope>NUCLEOTIDE SEQUENCE [LARGE SCALE GENOMIC DNA]</scope>
    <source>
        <strain evidence="5">CM1030</strain>
        <tissue evidence="5">Blood</tissue>
    </source>
</reference>
<comment type="caution">
    <text evidence="5">The sequence shown here is derived from an EMBL/GenBank/DDBJ whole genome shotgun (WGS) entry which is preliminary data.</text>
</comment>
<organism evidence="5 6">
    <name type="scientific">Cirrhinus mrigala</name>
    <name type="common">Mrigala</name>
    <dbReference type="NCBI Taxonomy" id="683832"/>
    <lineage>
        <taxon>Eukaryota</taxon>
        <taxon>Metazoa</taxon>
        <taxon>Chordata</taxon>
        <taxon>Craniata</taxon>
        <taxon>Vertebrata</taxon>
        <taxon>Euteleostomi</taxon>
        <taxon>Actinopterygii</taxon>
        <taxon>Neopterygii</taxon>
        <taxon>Teleostei</taxon>
        <taxon>Ostariophysi</taxon>
        <taxon>Cypriniformes</taxon>
        <taxon>Cyprinidae</taxon>
        <taxon>Labeoninae</taxon>
        <taxon>Labeonini</taxon>
        <taxon>Cirrhinus</taxon>
    </lineage>
</organism>
<dbReference type="EMBL" id="JAMKFB020000189">
    <property type="protein sequence ID" value="KAL0152670.1"/>
    <property type="molecule type" value="Genomic_DNA"/>
</dbReference>
<keyword evidence="2" id="KW-0479">Metal-binding</keyword>
<comment type="cofactor">
    <cofactor evidence="1">
        <name>a divalent metal cation</name>
        <dbReference type="ChEBI" id="CHEBI:60240"/>
    </cofactor>
</comment>
<evidence type="ECO:0000256" key="1">
    <source>
        <dbReference type="ARBA" id="ARBA00001968"/>
    </source>
</evidence>
<dbReference type="GO" id="GO:0046872">
    <property type="term" value="F:metal ion binding"/>
    <property type="evidence" value="ECO:0007669"/>
    <property type="project" value="UniProtKB-KW"/>
</dbReference>